<keyword evidence="7" id="KW-1185">Reference proteome</keyword>
<evidence type="ECO:0000256" key="1">
    <source>
        <dbReference type="ARBA" id="ARBA00000707"/>
    </source>
</evidence>
<accession>A0A814WXY1</accession>
<dbReference type="InterPro" id="IPR000626">
    <property type="entry name" value="Ubiquitin-like_dom"/>
</dbReference>
<evidence type="ECO:0000259" key="3">
    <source>
        <dbReference type="PROSITE" id="PS50053"/>
    </source>
</evidence>
<dbReference type="InterPro" id="IPR001394">
    <property type="entry name" value="Peptidase_C19_UCH"/>
</dbReference>
<dbReference type="PROSITE" id="PS50053">
    <property type="entry name" value="UBIQUITIN_2"/>
    <property type="match status" value="1"/>
</dbReference>
<dbReference type="OrthoDB" id="292964at2759"/>
<dbReference type="InterPro" id="IPR050185">
    <property type="entry name" value="Ub_carboxyl-term_hydrolase"/>
</dbReference>
<dbReference type="PANTHER" id="PTHR21646:SF46">
    <property type="entry name" value="UBIQUITIN CARBOXYL-TERMINAL HYDROLASE"/>
    <property type="match status" value="1"/>
</dbReference>
<dbReference type="PROSITE" id="PS50235">
    <property type="entry name" value="USP_3"/>
    <property type="match status" value="1"/>
</dbReference>
<dbReference type="EMBL" id="CAJNOR010001842">
    <property type="protein sequence ID" value="CAF1208315.1"/>
    <property type="molecule type" value="Genomic_DNA"/>
</dbReference>
<evidence type="ECO:0000256" key="2">
    <source>
        <dbReference type="RuleBase" id="RU366025"/>
    </source>
</evidence>
<feature type="domain" description="Ubiquitin-like" evidence="3">
    <location>
        <begin position="22"/>
        <end position="65"/>
    </location>
</feature>
<dbReference type="PROSITE" id="PS00972">
    <property type="entry name" value="USP_1"/>
    <property type="match status" value="1"/>
</dbReference>
<dbReference type="Pfam" id="PF00443">
    <property type="entry name" value="UCH"/>
    <property type="match status" value="1"/>
</dbReference>
<evidence type="ECO:0000313" key="5">
    <source>
        <dbReference type="EMBL" id="CAF1138989.1"/>
    </source>
</evidence>
<gene>
    <name evidence="5" type="ORF">EDS130_LOCUS21978</name>
    <name evidence="6" type="ORF">XAT740_LOCUS24052</name>
</gene>
<dbReference type="InterPro" id="IPR028889">
    <property type="entry name" value="USP"/>
</dbReference>
<dbReference type="SUPFAM" id="SSF54236">
    <property type="entry name" value="Ubiquitin-like"/>
    <property type="match status" value="1"/>
</dbReference>
<keyword evidence="2" id="KW-0833">Ubl conjugation pathway</keyword>
<feature type="domain" description="USP" evidence="4">
    <location>
        <begin position="223"/>
        <end position="712"/>
    </location>
</feature>
<dbReference type="PANTHER" id="PTHR21646">
    <property type="entry name" value="UBIQUITIN CARBOXYL-TERMINAL HYDROLASE"/>
    <property type="match status" value="1"/>
</dbReference>
<dbReference type="SUPFAM" id="SSF54001">
    <property type="entry name" value="Cysteine proteinases"/>
    <property type="match status" value="1"/>
</dbReference>
<reference evidence="6" key="1">
    <citation type="submission" date="2021-02" db="EMBL/GenBank/DDBJ databases">
        <authorList>
            <person name="Nowell W R."/>
        </authorList>
    </citation>
    <scope>NUCLEOTIDE SEQUENCE</scope>
</reference>
<name>A0A814WXY1_ADIRI</name>
<protein>
    <recommendedName>
        <fullName evidence="2">Ubiquitin carboxyl-terminal hydrolase</fullName>
        <ecNumber evidence="2">3.4.19.12</ecNumber>
    </recommendedName>
</protein>
<dbReference type="GO" id="GO:0004843">
    <property type="term" value="F:cysteine-type deubiquitinase activity"/>
    <property type="evidence" value="ECO:0007669"/>
    <property type="project" value="UniProtKB-UniRule"/>
</dbReference>
<dbReference type="PROSITE" id="PS00973">
    <property type="entry name" value="USP_2"/>
    <property type="match status" value="1"/>
</dbReference>
<dbReference type="EMBL" id="CAJNOJ010000113">
    <property type="protein sequence ID" value="CAF1138989.1"/>
    <property type="molecule type" value="Genomic_DNA"/>
</dbReference>
<evidence type="ECO:0000313" key="7">
    <source>
        <dbReference type="Proteomes" id="UP000663828"/>
    </source>
</evidence>
<dbReference type="EC" id="3.4.19.12" evidence="2"/>
<dbReference type="Gene3D" id="3.90.70.10">
    <property type="entry name" value="Cysteine proteinases"/>
    <property type="match status" value="2"/>
</dbReference>
<proteinExistence type="inferred from homology"/>
<comment type="catalytic activity">
    <reaction evidence="1 2">
        <text>Thiol-dependent hydrolysis of ester, thioester, amide, peptide and isopeptide bonds formed by the C-terminal Gly of ubiquitin (a 76-residue protein attached to proteins as an intracellular targeting signal).</text>
        <dbReference type="EC" id="3.4.19.12"/>
    </reaction>
</comment>
<comment type="caution">
    <text evidence="6">The sequence shown here is derived from an EMBL/GenBank/DDBJ whole genome shotgun (WGS) entry which is preliminary data.</text>
</comment>
<organism evidence="6 7">
    <name type="scientific">Adineta ricciae</name>
    <name type="common">Rotifer</name>
    <dbReference type="NCBI Taxonomy" id="249248"/>
    <lineage>
        <taxon>Eukaryota</taxon>
        <taxon>Metazoa</taxon>
        <taxon>Spiralia</taxon>
        <taxon>Gnathifera</taxon>
        <taxon>Rotifera</taxon>
        <taxon>Eurotatoria</taxon>
        <taxon>Bdelloidea</taxon>
        <taxon>Adinetida</taxon>
        <taxon>Adinetidae</taxon>
        <taxon>Adineta</taxon>
    </lineage>
</organism>
<evidence type="ECO:0000259" key="4">
    <source>
        <dbReference type="PROSITE" id="PS50235"/>
    </source>
</evidence>
<dbReference type="InterPro" id="IPR018200">
    <property type="entry name" value="USP_CS"/>
</dbReference>
<evidence type="ECO:0000313" key="6">
    <source>
        <dbReference type="EMBL" id="CAF1208315.1"/>
    </source>
</evidence>
<dbReference type="Proteomes" id="UP000663852">
    <property type="component" value="Unassembled WGS sequence"/>
</dbReference>
<dbReference type="Gene3D" id="3.10.20.90">
    <property type="entry name" value="Phosphatidylinositol 3-kinase Catalytic Subunit, Chain A, domain 1"/>
    <property type="match status" value="1"/>
</dbReference>
<dbReference type="Proteomes" id="UP000663828">
    <property type="component" value="Unassembled WGS sequence"/>
</dbReference>
<keyword evidence="2" id="KW-0788">Thiol protease</keyword>
<comment type="similarity">
    <text evidence="2">Belongs to the peptidase C19 family.</text>
</comment>
<dbReference type="InterPro" id="IPR029071">
    <property type="entry name" value="Ubiquitin-like_domsf"/>
</dbReference>
<sequence>MPYNNYGPLSTTQYSLSMSPYIEFRLCTVQHDRNQTISITMRSTDTIADLKEKITNRLSIPTSQHFSLEVFDTNTFRWIPINDTVSFYTLNGLHLYHGDILNIKWARQPTTTTLRSLYPSSYTETDYLTFYLCRKPFDQYDYTILTISSASTIGKLRRKAYEKLNRPHESQSLFLYYHDTWMKFESDMDDGVLEDSPFRSRMYISVDHDDGGSYRRILTKGLCGLVNLANTCYMNSVFQCLSNIPEFTKKMLELTDESNAPITNYYKKLLEKLWSGQYRSFDPSSLVTNLKVKLPRYDNYRQQDAQEFMNYFLNLMQAELSPNNTLITDYFYGKIQSKVTCLECKNVESTNEPISFLPIAVSNCNQKSILYVKTNGEYHTVSVKIDASIRTIADLITCFLQQYEPSLTPNHILAAKLVDNRFITRYNDMKYLSDVQEEEIALLQCPGKTKDQKLILCEFVERSSEKQFRPPTVLVVPTLNCNYHDISDQLDDLLGHLCSITDALPSTCQLSWLDWNEQYYILDDRSRRLDLKSVRIGMPVGDVELYRVHNHIHNSADQSALKSLIADFFREEPLDSAYHCHKCSQSTKARQKSSLYLPLPQVLIIQLKRFTFDANSSEKIDTFISFPLNELDLSEYTVEDNNSKEKTNSTAKYNLVAVCNHIGSLMAGHYTTYAKNQGDNQWYLFNDTNVTKVNNEKEIVTKNAYILVYVRAN</sequence>
<keyword evidence="2" id="KW-0378">Hydrolase</keyword>
<dbReference type="GO" id="GO:0016579">
    <property type="term" value="P:protein deubiquitination"/>
    <property type="evidence" value="ECO:0007669"/>
    <property type="project" value="InterPro"/>
</dbReference>
<dbReference type="InterPro" id="IPR038765">
    <property type="entry name" value="Papain-like_cys_pep_sf"/>
</dbReference>
<dbReference type="GO" id="GO:0006508">
    <property type="term" value="P:proteolysis"/>
    <property type="evidence" value="ECO:0007669"/>
    <property type="project" value="UniProtKB-KW"/>
</dbReference>
<dbReference type="AlphaFoldDB" id="A0A814WXY1"/>
<keyword evidence="2" id="KW-0645">Protease</keyword>